<evidence type="ECO:0000313" key="2">
    <source>
        <dbReference type="Proteomes" id="UP000281915"/>
    </source>
</evidence>
<dbReference type="AlphaFoldDB" id="A0A3M8CW37"/>
<dbReference type="EMBL" id="RHHT01000020">
    <property type="protein sequence ID" value="RNB79035.1"/>
    <property type="molecule type" value="Genomic_DNA"/>
</dbReference>
<gene>
    <name evidence="1" type="ORF">EDM58_10155</name>
</gene>
<comment type="caution">
    <text evidence="1">The sequence shown here is derived from an EMBL/GenBank/DDBJ whole genome shotgun (WGS) entry which is preliminary data.</text>
</comment>
<dbReference type="Proteomes" id="UP000281915">
    <property type="component" value="Unassembled WGS sequence"/>
</dbReference>
<evidence type="ECO:0000313" key="1">
    <source>
        <dbReference type="EMBL" id="RNB79035.1"/>
    </source>
</evidence>
<reference evidence="1 2" key="1">
    <citation type="submission" date="2018-10" db="EMBL/GenBank/DDBJ databases">
        <title>Phylogenomics of Brevibacillus.</title>
        <authorList>
            <person name="Dunlap C."/>
        </authorList>
    </citation>
    <scope>NUCLEOTIDE SEQUENCE [LARGE SCALE GENOMIC DNA]</scope>
    <source>
        <strain evidence="1 2">JCM 15085</strain>
    </source>
</reference>
<name>A0A3M8CW37_9BACL</name>
<dbReference type="RefSeq" id="WP_122913254.1">
    <property type="nucleotide sequence ID" value="NZ_RHHT01000020.1"/>
</dbReference>
<sequence length="117" mass="13402">MKIRVYHDYHEDKLVPLKYVISFMKGELPWDRDKVFVSISAPFEPLGIEDFYPDSMALTVTQGDLILSADKPGKFGIYLPALRQRATDGGVDYWDVESFIIQVADLEELLQMNVFIA</sequence>
<proteinExistence type="predicted"/>
<accession>A0A3M8CW37</accession>
<protein>
    <submittedName>
        <fullName evidence="1">Uncharacterized protein</fullName>
    </submittedName>
</protein>
<organism evidence="1 2">
    <name type="scientific">Brevibacillus panacihumi</name>
    <dbReference type="NCBI Taxonomy" id="497735"/>
    <lineage>
        <taxon>Bacteria</taxon>
        <taxon>Bacillati</taxon>
        <taxon>Bacillota</taxon>
        <taxon>Bacilli</taxon>
        <taxon>Bacillales</taxon>
        <taxon>Paenibacillaceae</taxon>
        <taxon>Brevibacillus</taxon>
    </lineage>
</organism>